<dbReference type="Proteomes" id="UP000401081">
    <property type="component" value="Unassembled WGS sequence"/>
</dbReference>
<feature type="transmembrane region" description="Helical" evidence="8">
    <location>
        <begin position="136"/>
        <end position="155"/>
    </location>
</feature>
<dbReference type="PANTHER" id="PTHR36570:SF2">
    <property type="entry name" value="DISULFIDE BOND FORMATION PROTEIN B"/>
    <property type="match status" value="1"/>
</dbReference>
<keyword evidence="6 8" id="KW-0472">Membrane</keyword>
<evidence type="ECO:0000256" key="4">
    <source>
        <dbReference type="ARBA" id="ARBA00022982"/>
    </source>
</evidence>
<gene>
    <name evidence="9" type="primary">dsbB</name>
    <name evidence="9" type="ORF">NCTC12993_04944</name>
</gene>
<keyword evidence="10" id="KW-1185">Reference proteome</keyword>
<dbReference type="GO" id="GO:0015035">
    <property type="term" value="F:protein-disulfide reductase activity"/>
    <property type="evidence" value="ECO:0007669"/>
    <property type="project" value="InterPro"/>
</dbReference>
<dbReference type="PANTHER" id="PTHR36570">
    <property type="entry name" value="DISULFIDE BOND FORMATION PROTEIN B"/>
    <property type="match status" value="1"/>
</dbReference>
<feature type="transmembrane region" description="Helical" evidence="8">
    <location>
        <begin position="105"/>
        <end position="124"/>
    </location>
</feature>
<sequence length="226" mass="25528">MFCVFTSAARCLALWVPDWWGAIAPKSPLRYVAIFIWIYSAFRGLQLAWEHTMIQLHPSPFMTCDFMARFPSWLPLDKWLPQVFVASGDCSVRQWEFLSLEMPQWLVGIFAAYLIVALLVLIAQPFKPKKTRPVRPLIAFIASCITFAAGMPSAYPISAQIPYPAASSSPHPPRFITTARTNSLIELFISNLIPQRIDTLSARDEIYPANLLLKSKNQKIVAEIAN</sequence>
<name>A0A485BMC6_KLUCR</name>
<evidence type="ECO:0000256" key="7">
    <source>
        <dbReference type="ARBA" id="ARBA00023284"/>
    </source>
</evidence>
<accession>A0A485BMC6</accession>
<dbReference type="GO" id="GO:0005886">
    <property type="term" value="C:plasma membrane"/>
    <property type="evidence" value="ECO:0007669"/>
    <property type="project" value="UniProtKB-SubCell"/>
</dbReference>
<dbReference type="Pfam" id="PF02600">
    <property type="entry name" value="DsbB"/>
    <property type="match status" value="1"/>
</dbReference>
<dbReference type="InterPro" id="IPR023380">
    <property type="entry name" value="DsbB-like_sf"/>
</dbReference>
<evidence type="ECO:0000256" key="6">
    <source>
        <dbReference type="ARBA" id="ARBA00023136"/>
    </source>
</evidence>
<evidence type="ECO:0000256" key="2">
    <source>
        <dbReference type="ARBA" id="ARBA00022475"/>
    </source>
</evidence>
<dbReference type="SUPFAM" id="SSF158442">
    <property type="entry name" value="DsbB-like"/>
    <property type="match status" value="1"/>
</dbReference>
<organism evidence="9 10">
    <name type="scientific">Kluyvera cryocrescens</name>
    <name type="common">Kluyvera citrophila</name>
    <dbReference type="NCBI Taxonomy" id="580"/>
    <lineage>
        <taxon>Bacteria</taxon>
        <taxon>Pseudomonadati</taxon>
        <taxon>Pseudomonadota</taxon>
        <taxon>Gammaproteobacteria</taxon>
        <taxon>Enterobacterales</taxon>
        <taxon>Enterobacteriaceae</taxon>
        <taxon>Kluyvera</taxon>
    </lineage>
</organism>
<evidence type="ECO:0000313" key="10">
    <source>
        <dbReference type="Proteomes" id="UP000401081"/>
    </source>
</evidence>
<dbReference type="EMBL" id="CAADJD010000022">
    <property type="protein sequence ID" value="VFS73396.1"/>
    <property type="molecule type" value="Genomic_DNA"/>
</dbReference>
<keyword evidence="4" id="KW-0813">Transport</keyword>
<reference evidence="9 10" key="1">
    <citation type="submission" date="2019-03" db="EMBL/GenBank/DDBJ databases">
        <authorList>
            <consortium name="Pathogen Informatics"/>
        </authorList>
    </citation>
    <scope>NUCLEOTIDE SEQUENCE [LARGE SCALE GENOMIC DNA]</scope>
    <source>
        <strain evidence="9 10">NCTC12993</strain>
    </source>
</reference>
<dbReference type="Gene3D" id="1.20.1550.10">
    <property type="entry name" value="DsbB-like"/>
    <property type="match status" value="1"/>
</dbReference>
<evidence type="ECO:0000256" key="5">
    <source>
        <dbReference type="ARBA" id="ARBA00022989"/>
    </source>
</evidence>
<evidence type="ECO:0000313" key="9">
    <source>
        <dbReference type="EMBL" id="VFS73396.1"/>
    </source>
</evidence>
<dbReference type="GO" id="GO:0006457">
    <property type="term" value="P:protein folding"/>
    <property type="evidence" value="ECO:0007669"/>
    <property type="project" value="InterPro"/>
</dbReference>
<dbReference type="AlphaFoldDB" id="A0A485BMC6"/>
<evidence type="ECO:0000256" key="3">
    <source>
        <dbReference type="ARBA" id="ARBA00022692"/>
    </source>
</evidence>
<evidence type="ECO:0000256" key="1">
    <source>
        <dbReference type="ARBA" id="ARBA00004651"/>
    </source>
</evidence>
<dbReference type="NCBIfam" id="NF002485">
    <property type="entry name" value="PRK01749.1"/>
    <property type="match status" value="1"/>
</dbReference>
<keyword evidence="2" id="KW-1003">Cell membrane</keyword>
<keyword evidence="3 8" id="KW-0812">Transmembrane</keyword>
<protein>
    <submittedName>
        <fullName evidence="9">Disulfide oxidoreductase</fullName>
    </submittedName>
</protein>
<comment type="subcellular location">
    <subcellularLocation>
        <location evidence="1">Cell membrane</location>
        <topology evidence="1">Multi-pass membrane protein</topology>
    </subcellularLocation>
</comment>
<dbReference type="InterPro" id="IPR050183">
    <property type="entry name" value="DsbB"/>
</dbReference>
<keyword evidence="4" id="KW-0249">Electron transport</keyword>
<proteinExistence type="predicted"/>
<dbReference type="InterPro" id="IPR003752">
    <property type="entry name" value="DiS_bond_form_DsbB/BdbC"/>
</dbReference>
<keyword evidence="5 8" id="KW-1133">Transmembrane helix</keyword>
<keyword evidence="7" id="KW-0676">Redox-active center</keyword>
<evidence type="ECO:0000256" key="8">
    <source>
        <dbReference type="SAM" id="Phobius"/>
    </source>
</evidence>